<keyword evidence="1" id="KW-0732">Signal</keyword>
<evidence type="ECO:0000313" key="3">
    <source>
        <dbReference type="EMBL" id="PCG12980.1"/>
    </source>
</evidence>
<dbReference type="AlphaFoldDB" id="A0A2A4I595"/>
<dbReference type="InterPro" id="IPR051686">
    <property type="entry name" value="Lipoprotein_DolP"/>
</dbReference>
<dbReference type="Proteomes" id="UP000218323">
    <property type="component" value="Unassembled WGS sequence"/>
</dbReference>
<dbReference type="Pfam" id="PF04972">
    <property type="entry name" value="BON"/>
    <property type="match status" value="3"/>
</dbReference>
<name>A0A2A4I595_9SPHN</name>
<dbReference type="SMART" id="SM00749">
    <property type="entry name" value="BON"/>
    <property type="match status" value="3"/>
</dbReference>
<dbReference type="Gene3D" id="3.30.1340.30">
    <property type="match status" value="3"/>
</dbReference>
<dbReference type="PANTHER" id="PTHR34606:SF4">
    <property type="entry name" value="OUTER MEMBRANE LIPOPROTEIN DOLP"/>
    <property type="match status" value="1"/>
</dbReference>
<feature type="domain" description="BON" evidence="2">
    <location>
        <begin position="3"/>
        <end position="71"/>
    </location>
</feature>
<accession>A0A2A4I595</accession>
<dbReference type="EMBL" id="NWVC01000017">
    <property type="protein sequence ID" value="PCG12980.1"/>
    <property type="molecule type" value="Genomic_DNA"/>
</dbReference>
<dbReference type="RefSeq" id="WP_066708940.1">
    <property type="nucleotide sequence ID" value="NZ_NWVC01000017.1"/>
</dbReference>
<proteinExistence type="predicted"/>
<dbReference type="InterPro" id="IPR014004">
    <property type="entry name" value="Transpt-assoc_nodulatn_dom_bac"/>
</dbReference>
<keyword evidence="4" id="KW-1185">Reference proteome</keyword>
<evidence type="ECO:0000259" key="2">
    <source>
        <dbReference type="PROSITE" id="PS50914"/>
    </source>
</evidence>
<comment type="caution">
    <text evidence="3">The sequence shown here is derived from an EMBL/GenBank/DDBJ whole genome shotgun (WGS) entry which is preliminary data.</text>
</comment>
<gene>
    <name evidence="3" type="ORF">COA07_17110</name>
</gene>
<evidence type="ECO:0000313" key="4">
    <source>
        <dbReference type="Proteomes" id="UP000218323"/>
    </source>
</evidence>
<reference evidence="3 4" key="1">
    <citation type="submission" date="2017-09" db="EMBL/GenBank/DDBJ databases">
        <title>Sphingomonas adhaesiva DSM 7418, whole genome shotgun sequence.</title>
        <authorList>
            <person name="Feng G."/>
            <person name="Zhu H."/>
        </authorList>
    </citation>
    <scope>NUCLEOTIDE SEQUENCE [LARGE SCALE GENOMIC DNA]</scope>
    <source>
        <strain evidence="3 4">DSM 7418</strain>
    </source>
</reference>
<sequence>MKTDSAIQRDVLAELAWEPSVTHEHIGVSVRDGVVTLSGLVPTYAEKLAAEKATRRVAGVKAIAEDIEVRRPGDSKTSDTEIAARICSIFAWDALIPAEKISVKVENGNVTLSGTVDWRYEVDAARKAAGRITGVVSVRDLLSIKQIPAVTDVKGLIEQAFKRNAVLDATAISVIADGGTVTLGGRVHAWREREIAERAAWAAPGVTAIHDHIVVG</sequence>
<dbReference type="InterPro" id="IPR007055">
    <property type="entry name" value="BON_dom"/>
</dbReference>
<dbReference type="PROSITE" id="PS50914">
    <property type="entry name" value="BON"/>
    <property type="match status" value="3"/>
</dbReference>
<feature type="domain" description="BON" evidence="2">
    <location>
        <begin position="149"/>
        <end position="216"/>
    </location>
</feature>
<protein>
    <submittedName>
        <fullName evidence="3">BON domain-containing protein</fullName>
    </submittedName>
</protein>
<dbReference type="PANTHER" id="PTHR34606">
    <property type="entry name" value="BON DOMAIN-CONTAINING PROTEIN"/>
    <property type="match status" value="1"/>
</dbReference>
<organism evidence="3 4">
    <name type="scientific">Sphingomonas adhaesiva</name>
    <dbReference type="NCBI Taxonomy" id="28212"/>
    <lineage>
        <taxon>Bacteria</taxon>
        <taxon>Pseudomonadati</taxon>
        <taxon>Pseudomonadota</taxon>
        <taxon>Alphaproteobacteria</taxon>
        <taxon>Sphingomonadales</taxon>
        <taxon>Sphingomonadaceae</taxon>
        <taxon>Sphingomonas</taxon>
    </lineage>
</organism>
<evidence type="ECO:0000256" key="1">
    <source>
        <dbReference type="ARBA" id="ARBA00022729"/>
    </source>
</evidence>
<feature type="domain" description="BON" evidence="2">
    <location>
        <begin position="78"/>
        <end position="146"/>
    </location>
</feature>